<accession>A0AAN6YE70</accession>
<dbReference type="InterPro" id="IPR013083">
    <property type="entry name" value="Znf_RING/FYVE/PHD"/>
</dbReference>
<organism evidence="1 2">
    <name type="scientific">Rhypophila decipiens</name>
    <dbReference type="NCBI Taxonomy" id="261697"/>
    <lineage>
        <taxon>Eukaryota</taxon>
        <taxon>Fungi</taxon>
        <taxon>Dikarya</taxon>
        <taxon>Ascomycota</taxon>
        <taxon>Pezizomycotina</taxon>
        <taxon>Sordariomycetes</taxon>
        <taxon>Sordariomycetidae</taxon>
        <taxon>Sordariales</taxon>
        <taxon>Naviculisporaceae</taxon>
        <taxon>Rhypophila</taxon>
    </lineage>
</organism>
<protein>
    <submittedName>
        <fullName evidence="1">Uncharacterized protein</fullName>
    </submittedName>
</protein>
<name>A0AAN6YE70_9PEZI</name>
<dbReference type="EMBL" id="MU858063">
    <property type="protein sequence ID" value="KAK4216975.1"/>
    <property type="molecule type" value="Genomic_DNA"/>
</dbReference>
<gene>
    <name evidence="1" type="ORF">QBC37DRAFT_415702</name>
</gene>
<evidence type="ECO:0000313" key="1">
    <source>
        <dbReference type="EMBL" id="KAK4216975.1"/>
    </source>
</evidence>
<sequence>MGLLESDIMDLNGRFARECRRARISTRQMTATIMPSEINVMQDKRLIMDELVIPMICRDAGLSMWRQERIINAFMKNFVAFNPRCYATRIQVGQTEDYLFRLAYILTREVREGMNSPNQLPKRTVRNWVRQVSAGTHRVQLHTLYPETYAKWSTFLGKYDGRFKYVTDNIVEARWKDMAGLGEEERSCPICGDDLQALIHSEASDSSKRNLYLRPAQGLACYEQKNKHWCCRPCLVRHGMTIKWDEAEFPEPSCVMCREPFNPARSRYLKDLSKDTAEKAAQEARDRAAAARRRYKK</sequence>
<dbReference type="Gene3D" id="3.30.40.10">
    <property type="entry name" value="Zinc/RING finger domain, C3HC4 (zinc finger)"/>
    <property type="match status" value="1"/>
</dbReference>
<dbReference type="AlphaFoldDB" id="A0AAN6YE70"/>
<evidence type="ECO:0000313" key="2">
    <source>
        <dbReference type="Proteomes" id="UP001301769"/>
    </source>
</evidence>
<dbReference type="Proteomes" id="UP001301769">
    <property type="component" value="Unassembled WGS sequence"/>
</dbReference>
<proteinExistence type="predicted"/>
<reference evidence="1" key="2">
    <citation type="submission" date="2023-05" db="EMBL/GenBank/DDBJ databases">
        <authorList>
            <consortium name="Lawrence Berkeley National Laboratory"/>
            <person name="Steindorff A."/>
            <person name="Hensen N."/>
            <person name="Bonometti L."/>
            <person name="Westerberg I."/>
            <person name="Brannstrom I.O."/>
            <person name="Guillou S."/>
            <person name="Cros-Aarteil S."/>
            <person name="Calhoun S."/>
            <person name="Haridas S."/>
            <person name="Kuo A."/>
            <person name="Mondo S."/>
            <person name="Pangilinan J."/>
            <person name="Riley R."/>
            <person name="Labutti K."/>
            <person name="Andreopoulos B."/>
            <person name="Lipzen A."/>
            <person name="Chen C."/>
            <person name="Yanf M."/>
            <person name="Daum C."/>
            <person name="Ng V."/>
            <person name="Clum A."/>
            <person name="Ohm R."/>
            <person name="Martin F."/>
            <person name="Silar P."/>
            <person name="Natvig D."/>
            <person name="Lalanne C."/>
            <person name="Gautier V."/>
            <person name="Ament-Velasquez S.L."/>
            <person name="Kruys A."/>
            <person name="Hutchinson M.I."/>
            <person name="Powell A.J."/>
            <person name="Barry K."/>
            <person name="Miller A.N."/>
            <person name="Grigoriev I.V."/>
            <person name="Debuchy R."/>
            <person name="Gladieux P."/>
            <person name="Thoren M.H."/>
            <person name="Johannesson H."/>
        </authorList>
    </citation>
    <scope>NUCLEOTIDE SEQUENCE</scope>
    <source>
        <strain evidence="1">PSN293</strain>
    </source>
</reference>
<comment type="caution">
    <text evidence="1">The sequence shown here is derived from an EMBL/GenBank/DDBJ whole genome shotgun (WGS) entry which is preliminary data.</text>
</comment>
<reference evidence="1" key="1">
    <citation type="journal article" date="2023" name="Mol. Phylogenet. Evol.">
        <title>Genome-scale phylogeny and comparative genomics of the fungal order Sordariales.</title>
        <authorList>
            <person name="Hensen N."/>
            <person name="Bonometti L."/>
            <person name="Westerberg I."/>
            <person name="Brannstrom I.O."/>
            <person name="Guillou S."/>
            <person name="Cros-Aarteil S."/>
            <person name="Calhoun S."/>
            <person name="Haridas S."/>
            <person name="Kuo A."/>
            <person name="Mondo S."/>
            <person name="Pangilinan J."/>
            <person name="Riley R."/>
            <person name="LaButti K."/>
            <person name="Andreopoulos B."/>
            <person name="Lipzen A."/>
            <person name="Chen C."/>
            <person name="Yan M."/>
            <person name="Daum C."/>
            <person name="Ng V."/>
            <person name="Clum A."/>
            <person name="Steindorff A."/>
            <person name="Ohm R.A."/>
            <person name="Martin F."/>
            <person name="Silar P."/>
            <person name="Natvig D.O."/>
            <person name="Lalanne C."/>
            <person name="Gautier V."/>
            <person name="Ament-Velasquez S.L."/>
            <person name="Kruys A."/>
            <person name="Hutchinson M.I."/>
            <person name="Powell A.J."/>
            <person name="Barry K."/>
            <person name="Miller A.N."/>
            <person name="Grigoriev I.V."/>
            <person name="Debuchy R."/>
            <person name="Gladieux P."/>
            <person name="Hiltunen Thoren M."/>
            <person name="Johannesson H."/>
        </authorList>
    </citation>
    <scope>NUCLEOTIDE SEQUENCE</scope>
    <source>
        <strain evidence="1">PSN293</strain>
    </source>
</reference>
<keyword evidence="2" id="KW-1185">Reference proteome</keyword>